<dbReference type="AlphaFoldDB" id="I4CXV2"/>
<dbReference type="NCBIfam" id="TIGR00526">
    <property type="entry name" value="folB_dom"/>
    <property type="match status" value="1"/>
</dbReference>
<name>I4CXV2_STUST</name>
<dbReference type="GO" id="GO:0046654">
    <property type="term" value="P:tetrahydrofolate biosynthetic process"/>
    <property type="evidence" value="ECO:0007669"/>
    <property type="project" value="UniProtKB-UniRule"/>
</dbReference>
<protein>
    <recommendedName>
        <fullName evidence="8">7,8-dihydroneopterin aldolase</fullName>
        <ecNumber evidence="8">4.1.2.25</ecNumber>
    </recommendedName>
</protein>
<evidence type="ECO:0000256" key="8">
    <source>
        <dbReference type="RuleBase" id="RU362079"/>
    </source>
</evidence>
<dbReference type="eggNOG" id="COG1539">
    <property type="taxonomic scope" value="Bacteria"/>
</dbReference>
<dbReference type="HOGENOM" id="CLU_112632_0_2_6"/>
<evidence type="ECO:0000256" key="3">
    <source>
        <dbReference type="ARBA" id="ARBA00005013"/>
    </source>
</evidence>
<dbReference type="NCBIfam" id="TIGR00525">
    <property type="entry name" value="folB"/>
    <property type="match status" value="1"/>
</dbReference>
<evidence type="ECO:0000259" key="9">
    <source>
        <dbReference type="SMART" id="SM00905"/>
    </source>
</evidence>
<dbReference type="RefSeq" id="WP_014821689.1">
    <property type="nucleotide sequence ID" value="NC_018028.1"/>
</dbReference>
<dbReference type="CDD" id="cd00534">
    <property type="entry name" value="DHNA_DHNTPE"/>
    <property type="match status" value="1"/>
</dbReference>
<evidence type="ECO:0000256" key="7">
    <source>
        <dbReference type="ARBA" id="ARBA00023239"/>
    </source>
</evidence>
<proteinExistence type="inferred from homology"/>
<dbReference type="KEGG" id="psc:A458_18430"/>
<keyword evidence="7 8" id="KW-0456">Lyase</keyword>
<comment type="similarity">
    <text evidence="4 8">Belongs to the DHNA family.</text>
</comment>
<evidence type="ECO:0000256" key="4">
    <source>
        <dbReference type="ARBA" id="ARBA00005708"/>
    </source>
</evidence>
<reference evidence="10 11" key="1">
    <citation type="journal article" date="2012" name="J. Bacteriol.">
        <title>Complete Genome Sequence of the Naphthalene-Degrading Bacterium Pseudomonas stutzeri AN10 (CCUG 29243).</title>
        <authorList>
            <person name="Brunet-Galmes I."/>
            <person name="Busquets A."/>
            <person name="Pena A."/>
            <person name="Gomila M."/>
            <person name="Nogales B."/>
            <person name="Garcia-Valdes E."/>
            <person name="Lalucat J."/>
            <person name="Bennasar A."/>
            <person name="Bosch R."/>
        </authorList>
    </citation>
    <scope>NUCLEOTIDE SEQUENCE [LARGE SCALE GENOMIC DNA]</scope>
    <source>
        <strain evidence="10 11">CCUG 29243</strain>
    </source>
</reference>
<evidence type="ECO:0000256" key="5">
    <source>
        <dbReference type="ARBA" id="ARBA00022909"/>
    </source>
</evidence>
<dbReference type="GO" id="GO:0016853">
    <property type="term" value="F:isomerase activity"/>
    <property type="evidence" value="ECO:0007669"/>
    <property type="project" value="UniProtKB-KW"/>
</dbReference>
<dbReference type="EC" id="4.1.2.25" evidence="8"/>
<dbReference type="Proteomes" id="UP000006063">
    <property type="component" value="Chromosome"/>
</dbReference>
<dbReference type="InterPro" id="IPR006156">
    <property type="entry name" value="Dihydroneopterin_aldolase"/>
</dbReference>
<dbReference type="Pfam" id="PF02152">
    <property type="entry name" value="FolB"/>
    <property type="match status" value="1"/>
</dbReference>
<comment type="catalytic activity">
    <reaction evidence="2 8">
        <text>7,8-dihydroneopterin = 6-hydroxymethyl-7,8-dihydropterin + glycolaldehyde</text>
        <dbReference type="Rhea" id="RHEA:10540"/>
        <dbReference type="ChEBI" id="CHEBI:17001"/>
        <dbReference type="ChEBI" id="CHEBI:17071"/>
        <dbReference type="ChEBI" id="CHEBI:44841"/>
        <dbReference type="EC" id="4.1.2.25"/>
    </reaction>
</comment>
<dbReference type="PATRIC" id="fig|1196835.3.peg.3708"/>
<evidence type="ECO:0000256" key="1">
    <source>
        <dbReference type="ARBA" id="ARBA00000693"/>
    </source>
</evidence>
<gene>
    <name evidence="10" type="ORF">A458_18430</name>
</gene>
<dbReference type="UniPathway" id="UPA00077">
    <property type="reaction ID" value="UER00154"/>
</dbReference>
<dbReference type="PANTHER" id="PTHR42844">
    <property type="entry name" value="DIHYDRONEOPTERIN ALDOLASE 1-RELATED"/>
    <property type="match status" value="1"/>
</dbReference>
<dbReference type="SMART" id="SM00905">
    <property type="entry name" value="FolB"/>
    <property type="match status" value="1"/>
</dbReference>
<dbReference type="SUPFAM" id="SSF55620">
    <property type="entry name" value="Tetrahydrobiopterin biosynthesis enzymes-like"/>
    <property type="match status" value="1"/>
</dbReference>
<dbReference type="InterPro" id="IPR006157">
    <property type="entry name" value="FolB_dom"/>
</dbReference>
<keyword evidence="6" id="KW-0413">Isomerase</keyword>
<comment type="function">
    <text evidence="8">Catalyzes the conversion of 7,8-dihydroneopterin to 6-hydroxymethyl-7,8-dihydropterin.</text>
</comment>
<evidence type="ECO:0000313" key="10">
    <source>
        <dbReference type="EMBL" id="AFM34909.1"/>
    </source>
</evidence>
<evidence type="ECO:0000256" key="2">
    <source>
        <dbReference type="ARBA" id="ARBA00001353"/>
    </source>
</evidence>
<evidence type="ECO:0000313" key="11">
    <source>
        <dbReference type="Proteomes" id="UP000006063"/>
    </source>
</evidence>
<feature type="domain" description="Dihydroneopterin aldolase/epimerase" evidence="9">
    <location>
        <begin position="4"/>
        <end position="114"/>
    </location>
</feature>
<dbReference type="GO" id="GO:0046656">
    <property type="term" value="P:folic acid biosynthetic process"/>
    <property type="evidence" value="ECO:0007669"/>
    <property type="project" value="UniProtKB-UniRule"/>
</dbReference>
<accession>I4CXV2</accession>
<dbReference type="InterPro" id="IPR043133">
    <property type="entry name" value="GTP-CH-I_C/QueF"/>
</dbReference>
<sequence length="117" mass="13174">MDTVFIEGLEVDTVIGAYDWERGIRQCLQLDLTLGWDIRPAAENDELDKALDYAKVAAAIDQFACAARFELVETFAERLAQKLMSEFGIVWLRLRVTKPGVNARARALGVEIERGCR</sequence>
<comment type="pathway">
    <text evidence="3 8">Cofactor biosynthesis; tetrahydrofolate biosynthesis; 2-amino-4-hydroxy-6-hydroxymethyl-7,8-dihydropteridine diphosphate from 7,8-dihydroneopterin triphosphate: step 3/4.</text>
</comment>
<evidence type="ECO:0000256" key="6">
    <source>
        <dbReference type="ARBA" id="ARBA00023235"/>
    </source>
</evidence>
<comment type="catalytic activity">
    <reaction evidence="1">
        <text>7,8-dihydroneopterin = 7,8-dihydromonapterin</text>
        <dbReference type="Rhea" id="RHEA:45328"/>
        <dbReference type="ChEBI" id="CHEBI:17001"/>
        <dbReference type="ChEBI" id="CHEBI:71175"/>
        <dbReference type="EC" id="5.1.99.8"/>
    </reaction>
</comment>
<dbReference type="GO" id="GO:0004150">
    <property type="term" value="F:dihydroneopterin aldolase activity"/>
    <property type="evidence" value="ECO:0007669"/>
    <property type="project" value="UniProtKB-UniRule"/>
</dbReference>
<dbReference type="GO" id="GO:0005737">
    <property type="term" value="C:cytoplasm"/>
    <property type="evidence" value="ECO:0007669"/>
    <property type="project" value="TreeGrafter"/>
</dbReference>
<dbReference type="PANTHER" id="PTHR42844:SF1">
    <property type="entry name" value="DIHYDRONEOPTERIN ALDOLASE 1-RELATED"/>
    <property type="match status" value="1"/>
</dbReference>
<organism evidence="10 11">
    <name type="scientific">Stutzerimonas stutzeri CCUG 29243</name>
    <dbReference type="NCBI Taxonomy" id="1196835"/>
    <lineage>
        <taxon>Bacteria</taxon>
        <taxon>Pseudomonadati</taxon>
        <taxon>Pseudomonadota</taxon>
        <taxon>Gammaproteobacteria</taxon>
        <taxon>Pseudomonadales</taxon>
        <taxon>Pseudomonadaceae</taxon>
        <taxon>Stutzerimonas</taxon>
    </lineage>
</organism>
<dbReference type="EMBL" id="CP003677">
    <property type="protein sequence ID" value="AFM34909.1"/>
    <property type="molecule type" value="Genomic_DNA"/>
</dbReference>
<keyword evidence="5 8" id="KW-0289">Folate biosynthesis</keyword>
<dbReference type="FunFam" id="3.30.1130.10:FF:000002">
    <property type="entry name" value="7,8-dihydroneopterin aldolase"/>
    <property type="match status" value="1"/>
</dbReference>
<dbReference type="Gene3D" id="3.30.1130.10">
    <property type="match status" value="1"/>
</dbReference>